<feature type="compositionally biased region" description="Low complexity" evidence="1">
    <location>
        <begin position="659"/>
        <end position="672"/>
    </location>
</feature>
<feature type="region of interest" description="Disordered" evidence="1">
    <location>
        <begin position="614"/>
        <end position="705"/>
    </location>
</feature>
<proteinExistence type="predicted"/>
<evidence type="ECO:0000313" key="4">
    <source>
        <dbReference type="EMBL" id="KAL2870035.1"/>
    </source>
</evidence>
<feature type="compositionally biased region" description="Basic residues" evidence="1">
    <location>
        <begin position="751"/>
        <end position="760"/>
    </location>
</feature>
<feature type="compositionally biased region" description="Basic and acidic residues" evidence="1">
    <location>
        <begin position="614"/>
        <end position="629"/>
    </location>
</feature>
<evidence type="ECO:0000256" key="2">
    <source>
        <dbReference type="SAM" id="SignalP"/>
    </source>
</evidence>
<evidence type="ECO:0000313" key="5">
    <source>
        <dbReference type="Proteomes" id="UP001610432"/>
    </source>
</evidence>
<keyword evidence="5" id="KW-1185">Reference proteome</keyword>
<feature type="compositionally biased region" description="Basic residues" evidence="1">
    <location>
        <begin position="229"/>
        <end position="243"/>
    </location>
</feature>
<feature type="region of interest" description="Disordered" evidence="1">
    <location>
        <begin position="492"/>
        <end position="534"/>
    </location>
</feature>
<evidence type="ECO:0000256" key="1">
    <source>
        <dbReference type="SAM" id="MobiDB-lite"/>
    </source>
</evidence>
<sequence>MGKTLLIAATTLSLGSIAASLYLSHWKQSLASKVTHCSKRDQVPPSEPRNISSLPQDIDIFSPEYYTLYDYASISTPRRTLPDLDASTLLTLLLRRNMSAFAASPQARLLRLMNKDPSVQQSFDPAHIRALDFKEGDLVCNAHQVKLRTEDKAEFEFQFGVQGRLVLRVEVRGEDVIIHNETLMWRERESKAKLPLERGLAQWVHEFTAWWMLDSGGAADHADQPPPAKRPRLHHPAPSRRRKSSPDLLDTTIETPPSGSTKLRRPRPLFALSSSTSSAPPPAGSTPRARNLHAPRHDTGTSNNAAPYLNGARESPDPLDTISPAPATVTVKPAPKHTNTPTSAAYRQRRITHFLKSASDQAPTTKPGKLEKTRPSRGSAPGPRSASIPQPAPVSAGTADRAVPDKRRSLRSHDGSSRARGELALYFPNYEEIVSLEPPKTEFLTGNTIIKLIDDLHEPPIPPSALSGPDADTPFGNPLVNLHGCEVIALPDPPVHSSDGAATESGPSDWNKEEEEEDPLNDEVYFKSHRRHERQEKQLRNIERDRAQHEKQQLDRLLEELQSQDWLRVMGITGRSLTDQEKKLYEPKRDYFIKEISALLQKFKIWKEEEKRRKLDKSASFHSDARESSQARNKYAKSEEPDEGQEVPATPPDINDVDALAARQLLQEARSATAGKRPSKAKSDPHIPPPPPEPDKPFTSFFSKPHLREAAISGHRKGRTRFAFGHPIPEVPEREFKLPGDILTPEAIKSCQRKRRRMKRGSLGDG</sequence>
<dbReference type="Pfam" id="PF15460">
    <property type="entry name" value="SAS4"/>
    <property type="match status" value="1"/>
</dbReference>
<dbReference type="InterPro" id="IPR029184">
    <property type="entry name" value="Sas4_dom"/>
</dbReference>
<dbReference type="GeneID" id="98145989"/>
<gene>
    <name evidence="4" type="ORF">BJX67DRAFT_370444</name>
</gene>
<name>A0ABR4LZR0_9EURO</name>
<comment type="caution">
    <text evidence="4">The sequence shown here is derived from an EMBL/GenBank/DDBJ whole genome shotgun (WGS) entry which is preliminary data.</text>
</comment>
<reference evidence="4 5" key="1">
    <citation type="submission" date="2024-07" db="EMBL/GenBank/DDBJ databases">
        <title>Section-level genome sequencing and comparative genomics of Aspergillus sections Usti and Cavernicolus.</title>
        <authorList>
            <consortium name="Lawrence Berkeley National Laboratory"/>
            <person name="Nybo J.L."/>
            <person name="Vesth T.C."/>
            <person name="Theobald S."/>
            <person name="Frisvad J.C."/>
            <person name="Larsen T.O."/>
            <person name="Kjaerboelling I."/>
            <person name="Rothschild-Mancinelli K."/>
            <person name="Lyhne E.K."/>
            <person name="Kogle M.E."/>
            <person name="Barry K."/>
            <person name="Clum A."/>
            <person name="Na H."/>
            <person name="Ledsgaard L."/>
            <person name="Lin J."/>
            <person name="Lipzen A."/>
            <person name="Kuo A."/>
            <person name="Riley R."/>
            <person name="Mondo S."/>
            <person name="Labutti K."/>
            <person name="Haridas S."/>
            <person name="Pangalinan J."/>
            <person name="Salamov A.A."/>
            <person name="Simmons B.A."/>
            <person name="Magnuson J.K."/>
            <person name="Chen J."/>
            <person name="Drula E."/>
            <person name="Henrissat B."/>
            <person name="Wiebenga A."/>
            <person name="Lubbers R.J."/>
            <person name="Gomes A.C."/>
            <person name="Macurrencykelacurrency M.R."/>
            <person name="Stajich J."/>
            <person name="Grigoriev I.V."/>
            <person name="Mortensen U.H."/>
            <person name="De Vries R.P."/>
            <person name="Baker S.E."/>
            <person name="Andersen M.R."/>
        </authorList>
    </citation>
    <scope>NUCLEOTIDE SEQUENCE [LARGE SCALE GENOMIC DNA]</scope>
    <source>
        <strain evidence="4 5">CBS 449.75</strain>
    </source>
</reference>
<dbReference type="PANTHER" id="PTHR38422">
    <property type="entry name" value="SOMETHING ABOUT SILENCING PROTEIN 4"/>
    <property type="match status" value="1"/>
</dbReference>
<feature type="compositionally biased region" description="Basic and acidic residues" evidence="1">
    <location>
        <begin position="402"/>
        <end position="417"/>
    </location>
</feature>
<feature type="compositionally biased region" description="Polar residues" evidence="1">
    <location>
        <begin position="252"/>
        <end position="261"/>
    </location>
</feature>
<feature type="signal peptide" evidence="2">
    <location>
        <begin position="1"/>
        <end position="20"/>
    </location>
</feature>
<dbReference type="InterPro" id="IPR038988">
    <property type="entry name" value="Sas4"/>
</dbReference>
<feature type="region of interest" description="Disordered" evidence="1">
    <location>
        <begin position="747"/>
        <end position="766"/>
    </location>
</feature>
<evidence type="ECO:0000259" key="3">
    <source>
        <dbReference type="Pfam" id="PF15460"/>
    </source>
</evidence>
<keyword evidence="2" id="KW-0732">Signal</keyword>
<dbReference type="RefSeq" id="XP_070889014.1">
    <property type="nucleotide sequence ID" value="XM_071030917.1"/>
</dbReference>
<feature type="region of interest" description="Disordered" evidence="1">
    <location>
        <begin position="218"/>
        <end position="417"/>
    </location>
</feature>
<feature type="chain" id="PRO_5046972645" evidence="2">
    <location>
        <begin position="21"/>
        <end position="766"/>
    </location>
</feature>
<feature type="compositionally biased region" description="Low complexity" evidence="1">
    <location>
        <begin position="324"/>
        <end position="333"/>
    </location>
</feature>
<organism evidence="4 5">
    <name type="scientific">Aspergillus lucknowensis</name>
    <dbReference type="NCBI Taxonomy" id="176173"/>
    <lineage>
        <taxon>Eukaryota</taxon>
        <taxon>Fungi</taxon>
        <taxon>Dikarya</taxon>
        <taxon>Ascomycota</taxon>
        <taxon>Pezizomycotina</taxon>
        <taxon>Eurotiomycetes</taxon>
        <taxon>Eurotiomycetidae</taxon>
        <taxon>Eurotiales</taxon>
        <taxon>Aspergillaceae</taxon>
        <taxon>Aspergillus</taxon>
        <taxon>Aspergillus subgen. Nidulantes</taxon>
    </lineage>
</organism>
<feature type="domain" description="Something about silencing protein 4" evidence="3">
    <location>
        <begin position="518"/>
        <end position="615"/>
    </location>
</feature>
<accession>A0ABR4LZR0</accession>
<dbReference type="EMBL" id="JBFXLQ010000007">
    <property type="protein sequence ID" value="KAL2870035.1"/>
    <property type="molecule type" value="Genomic_DNA"/>
</dbReference>
<dbReference type="PANTHER" id="PTHR38422:SF1">
    <property type="entry name" value="SOMETHING ABOUT SILENCING PROTEIN 4"/>
    <property type="match status" value="1"/>
</dbReference>
<feature type="compositionally biased region" description="Acidic residues" evidence="1">
    <location>
        <begin position="512"/>
        <end position="521"/>
    </location>
</feature>
<protein>
    <submittedName>
        <fullName evidence="4">Something about silencing, SAS, complex subunit 4-domain-containing protein</fullName>
    </submittedName>
</protein>
<dbReference type="Proteomes" id="UP001610432">
    <property type="component" value="Unassembled WGS sequence"/>
</dbReference>